<feature type="compositionally biased region" description="Basic and acidic residues" evidence="1">
    <location>
        <begin position="74"/>
        <end position="85"/>
    </location>
</feature>
<comment type="caution">
    <text evidence="2">The sequence shown here is derived from an EMBL/GenBank/DDBJ whole genome shotgun (WGS) entry which is preliminary data.</text>
</comment>
<gene>
    <name evidence="2" type="ORF">Pan54_23850</name>
</gene>
<dbReference type="EMBL" id="SJPG01000001">
    <property type="protein sequence ID" value="TWT61648.1"/>
    <property type="molecule type" value="Genomic_DNA"/>
</dbReference>
<accession>A0A5C5XFV3</accession>
<evidence type="ECO:0000256" key="1">
    <source>
        <dbReference type="SAM" id="MobiDB-lite"/>
    </source>
</evidence>
<sequence length="85" mass="9537">MNKPAISKRRKRKPVILQFRADIPSNEQHPLANVEPSTRSTQRQAVIASVLARLAEGQSDEERNVATIQLNEDVASKETSDQIEE</sequence>
<proteinExistence type="predicted"/>
<protein>
    <submittedName>
        <fullName evidence="2">Uncharacterized protein</fullName>
    </submittedName>
</protein>
<keyword evidence="3" id="KW-1185">Reference proteome</keyword>
<name>A0A5C5XFV3_9PLAN</name>
<dbReference type="RefSeq" id="WP_146503609.1">
    <property type="nucleotide sequence ID" value="NZ_SJPG01000001.1"/>
</dbReference>
<evidence type="ECO:0000313" key="3">
    <source>
        <dbReference type="Proteomes" id="UP000316095"/>
    </source>
</evidence>
<dbReference type="Proteomes" id="UP000316095">
    <property type="component" value="Unassembled WGS sequence"/>
</dbReference>
<reference evidence="2 3" key="1">
    <citation type="submission" date="2019-02" db="EMBL/GenBank/DDBJ databases">
        <title>Deep-cultivation of Planctomycetes and their phenomic and genomic characterization uncovers novel biology.</title>
        <authorList>
            <person name="Wiegand S."/>
            <person name="Jogler M."/>
            <person name="Boedeker C."/>
            <person name="Pinto D."/>
            <person name="Vollmers J."/>
            <person name="Rivas-Marin E."/>
            <person name="Kohn T."/>
            <person name="Peeters S.H."/>
            <person name="Heuer A."/>
            <person name="Rast P."/>
            <person name="Oberbeckmann S."/>
            <person name="Bunk B."/>
            <person name="Jeske O."/>
            <person name="Meyerdierks A."/>
            <person name="Storesund J.E."/>
            <person name="Kallscheuer N."/>
            <person name="Luecker S."/>
            <person name="Lage O.M."/>
            <person name="Pohl T."/>
            <person name="Merkel B.J."/>
            <person name="Hornburger P."/>
            <person name="Mueller R.-W."/>
            <person name="Bruemmer F."/>
            <person name="Labrenz M."/>
            <person name="Spormann A.M."/>
            <person name="Op Den Camp H."/>
            <person name="Overmann J."/>
            <person name="Amann R."/>
            <person name="Jetten M.S.M."/>
            <person name="Mascher T."/>
            <person name="Medema M.H."/>
            <person name="Devos D.P."/>
            <person name="Kaster A.-K."/>
            <person name="Ovreas L."/>
            <person name="Rohde M."/>
            <person name="Galperin M.Y."/>
            <person name="Jogler C."/>
        </authorList>
    </citation>
    <scope>NUCLEOTIDE SEQUENCE [LARGE SCALE GENOMIC DNA]</scope>
    <source>
        <strain evidence="2 3">Pan54</strain>
    </source>
</reference>
<evidence type="ECO:0000313" key="2">
    <source>
        <dbReference type="EMBL" id="TWT61648.1"/>
    </source>
</evidence>
<organism evidence="2 3">
    <name type="scientific">Rubinisphaera italica</name>
    <dbReference type="NCBI Taxonomy" id="2527969"/>
    <lineage>
        <taxon>Bacteria</taxon>
        <taxon>Pseudomonadati</taxon>
        <taxon>Planctomycetota</taxon>
        <taxon>Planctomycetia</taxon>
        <taxon>Planctomycetales</taxon>
        <taxon>Planctomycetaceae</taxon>
        <taxon>Rubinisphaera</taxon>
    </lineage>
</organism>
<feature type="region of interest" description="Disordered" evidence="1">
    <location>
        <begin position="58"/>
        <end position="85"/>
    </location>
</feature>
<dbReference type="AlphaFoldDB" id="A0A5C5XFV3"/>